<keyword evidence="2" id="KW-1185">Reference proteome</keyword>
<protein>
    <submittedName>
        <fullName evidence="1">Uncharacterized protein</fullName>
    </submittedName>
</protein>
<dbReference type="EMBL" id="RQVQ01000021">
    <property type="protein sequence ID" value="RRJ89891.1"/>
    <property type="molecule type" value="Genomic_DNA"/>
</dbReference>
<reference evidence="1 2" key="1">
    <citation type="submission" date="2018-11" db="EMBL/GenBank/DDBJ databases">
        <title>Flavobacterium sp. nov., YIM 102701-2 draft genome.</title>
        <authorList>
            <person name="Li G."/>
            <person name="Jiang Y."/>
        </authorList>
    </citation>
    <scope>NUCLEOTIDE SEQUENCE [LARGE SCALE GENOMIC DNA]</scope>
    <source>
        <strain evidence="1 2">YIM 102701-2</strain>
    </source>
</reference>
<comment type="caution">
    <text evidence="1">The sequence shown here is derived from an EMBL/GenBank/DDBJ whole genome shotgun (WGS) entry which is preliminary data.</text>
</comment>
<evidence type="ECO:0000313" key="1">
    <source>
        <dbReference type="EMBL" id="RRJ89891.1"/>
    </source>
</evidence>
<evidence type="ECO:0000313" key="2">
    <source>
        <dbReference type="Proteomes" id="UP000275719"/>
    </source>
</evidence>
<dbReference type="OrthoDB" id="877719at2"/>
<gene>
    <name evidence="1" type="ORF">EG240_10235</name>
</gene>
<name>A0A3P3W475_9FLAO</name>
<accession>A0A3P3W475</accession>
<dbReference type="Proteomes" id="UP000275719">
    <property type="component" value="Unassembled WGS sequence"/>
</dbReference>
<dbReference type="RefSeq" id="WP_125019306.1">
    <property type="nucleotide sequence ID" value="NZ_RQVQ01000021.1"/>
</dbReference>
<dbReference type="AlphaFoldDB" id="A0A3P3W475"/>
<proteinExistence type="predicted"/>
<sequence length="259" mass="30030">MSKTTFIFGIISLLNFNVYSNQQSNLIKYEIVQDKNELATLEENLIKAYKQMQENAELSSSFAKQFNQIIEKNPRSLEYSFKKLQEETDIRIATSSDKKLRIYSWDNNQGGTMRFFDQIIQFNDNGKINSNLKTANEDAQSFISKIYSIKTNKKETIYLTINNSIYSTKDATQSVFAYKISNNKLIATKAFKTKNQSLSSIHCEFNFFSVVDRPERPVELITLKNNILYIPLINKEGTVTKKNLIYKWNGSNFKYDGIK</sequence>
<organism evidence="1 2">
    <name type="scientific">Paenimyroides tangerinum</name>
    <dbReference type="NCBI Taxonomy" id="2488728"/>
    <lineage>
        <taxon>Bacteria</taxon>
        <taxon>Pseudomonadati</taxon>
        <taxon>Bacteroidota</taxon>
        <taxon>Flavobacteriia</taxon>
        <taxon>Flavobacteriales</taxon>
        <taxon>Flavobacteriaceae</taxon>
        <taxon>Paenimyroides</taxon>
    </lineage>
</organism>